<accession>F7DQG2</accession>
<dbReference type="HOGENOM" id="CLU_1824678_0_0_1"/>
<proteinExistence type="predicted"/>
<dbReference type="Proteomes" id="UP000013456">
    <property type="component" value="Chromosome 16"/>
</dbReference>
<protein>
    <submittedName>
        <fullName evidence="1">Uncharacterized protein</fullName>
    </submittedName>
</protein>
<sequence length="141" mass="15372">MHVVCCLYEKVRVLCGVDAVSQPGLASHKGRFWVERGSYSPWGLCGLKEDPISPYVSDTGSDVAAQQLCTLGGGGSRWEKGARHRKEHRLPRSDLGSRQFHSLHGESLTSSSISCAFPLGQPSPATLLTRCHRQLHSSCRA</sequence>
<organism evidence="1">
    <name type="scientific">Macaca mulatta</name>
    <name type="common">Rhesus macaque</name>
    <dbReference type="NCBI Taxonomy" id="9544"/>
    <lineage>
        <taxon>Eukaryota</taxon>
        <taxon>Metazoa</taxon>
        <taxon>Chordata</taxon>
        <taxon>Craniata</taxon>
        <taxon>Vertebrata</taxon>
        <taxon>Euteleostomi</taxon>
        <taxon>Mammalia</taxon>
        <taxon>Eutheria</taxon>
        <taxon>Euarchontoglires</taxon>
        <taxon>Primates</taxon>
        <taxon>Haplorrhini</taxon>
        <taxon>Catarrhini</taxon>
        <taxon>Cercopithecidae</taxon>
        <taxon>Cercopithecinae</taxon>
        <taxon>Macaca</taxon>
    </lineage>
</organism>
<evidence type="ECO:0000313" key="1">
    <source>
        <dbReference type="EMBL" id="EHH24358.1"/>
    </source>
</evidence>
<gene>
    <name evidence="1" type="ORF">EGK_08003</name>
</gene>
<name>F7DQG2_MACMU</name>
<dbReference type="AlphaFoldDB" id="F7DQG2"/>
<reference evidence="1" key="1">
    <citation type="journal article" date="2011" name="Nat. Biotechnol.">
        <title>Genome sequencing and comparison of two nonhuman primate animal models, the cynomolgus and Chinese rhesus macaques.</title>
        <authorList>
            <person name="Yan G."/>
            <person name="Zhang G."/>
            <person name="Fang X."/>
            <person name="Zhang Y."/>
            <person name="Li C."/>
            <person name="Ling F."/>
            <person name="Cooper D.N."/>
            <person name="Li Q."/>
            <person name="Li Y."/>
            <person name="van Gool A.J."/>
            <person name="Du H."/>
            <person name="Chen J."/>
            <person name="Chen R."/>
            <person name="Zhang P."/>
            <person name="Huang Z."/>
            <person name="Thompson J.R."/>
            <person name="Meng Y."/>
            <person name="Bai Y."/>
            <person name="Wang J."/>
            <person name="Zhuo M."/>
            <person name="Wang T."/>
            <person name="Huang Y."/>
            <person name="Wei L."/>
            <person name="Li J."/>
            <person name="Wang Z."/>
            <person name="Hu H."/>
            <person name="Yang P."/>
            <person name="Le L."/>
            <person name="Stenson P.D."/>
            <person name="Li B."/>
            <person name="Liu X."/>
            <person name="Ball E.V."/>
            <person name="An N."/>
            <person name="Huang Q."/>
            <person name="Zhang Y."/>
            <person name="Fan W."/>
            <person name="Zhang X."/>
            <person name="Li Y."/>
            <person name="Wang W."/>
            <person name="Katze M.G."/>
            <person name="Su B."/>
            <person name="Nielsen R."/>
            <person name="Yang H."/>
            <person name="Wang J."/>
            <person name="Wang X."/>
            <person name="Wang J."/>
        </authorList>
    </citation>
    <scope>NUCLEOTIDE SEQUENCE [LARGE SCALE GENOMIC DNA]</scope>
    <source>
        <strain evidence="1">CR-5</strain>
    </source>
</reference>
<dbReference type="EMBL" id="CM001268">
    <property type="protein sequence ID" value="EHH24358.1"/>
    <property type="molecule type" value="Genomic_DNA"/>
</dbReference>